<dbReference type="InterPro" id="IPR003615">
    <property type="entry name" value="HNH_nuc"/>
</dbReference>
<sequence>MTIREFYNYSAWKKQRKFKMQQGKYKCARCGGLAVDVHHKITLTESNVNDSNVSMNLDNLECVCRNCHNKETHSTKIKYTFNEDGVPIEK</sequence>
<accession>U4KJQ8</accession>
<evidence type="ECO:0000259" key="1">
    <source>
        <dbReference type="SMART" id="SM00507"/>
    </source>
</evidence>
<keyword evidence="2" id="KW-0255">Endonuclease</keyword>
<dbReference type="KEGG" id="apal:BN85402020"/>
<keyword evidence="3" id="KW-1185">Reference proteome</keyword>
<evidence type="ECO:0000313" key="3">
    <source>
        <dbReference type="Proteomes" id="UP000032740"/>
    </source>
</evidence>
<dbReference type="Proteomes" id="UP000032740">
    <property type="component" value="Chromosome"/>
</dbReference>
<reference evidence="2 3" key="1">
    <citation type="journal article" date="2013" name="J. Mol. Microbiol. Biotechnol.">
        <title>Analysis of the Complete Genomes of Acholeplasma brassicae , A. palmae and A. laidlawii and Their Comparison to the Obligate Parasites from ' Candidatus Phytoplasma'.</title>
        <authorList>
            <person name="Kube M."/>
            <person name="Siewert C."/>
            <person name="Migdoll A.M."/>
            <person name="Duduk B."/>
            <person name="Holz S."/>
            <person name="Rabus R."/>
            <person name="Seemuller E."/>
            <person name="Mitrovic J."/>
            <person name="Muller I."/>
            <person name="Buttner C."/>
            <person name="Reinhardt R."/>
        </authorList>
    </citation>
    <scope>NUCLEOTIDE SEQUENCE [LARGE SCALE GENOMIC DNA]</scope>
    <source>
        <strain evidence="2 3">J233</strain>
    </source>
</reference>
<dbReference type="Gene3D" id="1.10.30.50">
    <property type="match status" value="1"/>
</dbReference>
<proteinExistence type="predicted"/>
<evidence type="ECO:0000313" key="2">
    <source>
        <dbReference type="EMBL" id="CCV63779.1"/>
    </source>
</evidence>
<name>U4KJQ8_ALTPJ</name>
<dbReference type="GO" id="GO:0004519">
    <property type="term" value="F:endonuclease activity"/>
    <property type="evidence" value="ECO:0007669"/>
    <property type="project" value="UniProtKB-KW"/>
</dbReference>
<dbReference type="SMART" id="SM00507">
    <property type="entry name" value="HNHc"/>
    <property type="match status" value="1"/>
</dbReference>
<keyword evidence="2" id="KW-0378">Hydrolase</keyword>
<organism evidence="2 3">
    <name type="scientific">Alteracholeplasma palmae (strain ATCC 49389 / J233)</name>
    <name type="common">Acholeplasma palmae</name>
    <dbReference type="NCBI Taxonomy" id="1318466"/>
    <lineage>
        <taxon>Bacteria</taxon>
        <taxon>Bacillati</taxon>
        <taxon>Mycoplasmatota</taxon>
        <taxon>Mollicutes</taxon>
        <taxon>Acholeplasmatales</taxon>
        <taxon>Acholeplasmataceae</taxon>
        <taxon>Acholeplasma</taxon>
    </lineage>
</organism>
<protein>
    <submittedName>
        <fullName evidence="2">HNH endonuclease</fullName>
    </submittedName>
</protein>
<dbReference type="CDD" id="cd00085">
    <property type="entry name" value="HNHc"/>
    <property type="match status" value="1"/>
</dbReference>
<dbReference type="STRING" id="1318466.BN85402020"/>
<dbReference type="EMBL" id="FO681347">
    <property type="protein sequence ID" value="CCV63779.1"/>
    <property type="molecule type" value="Genomic_DNA"/>
</dbReference>
<dbReference type="AlphaFoldDB" id="U4KJQ8"/>
<dbReference type="HOGENOM" id="CLU_108879_5_1_14"/>
<keyword evidence="2" id="KW-0540">Nuclease</keyword>
<gene>
    <name evidence="2" type="ORF">BN85402020</name>
</gene>
<feature type="domain" description="HNH nuclease" evidence="1">
    <location>
        <begin position="14"/>
        <end position="69"/>
    </location>
</feature>
<dbReference type="OrthoDB" id="9779761at2"/>